<dbReference type="PROSITE" id="PS51470">
    <property type="entry name" value="FG_GAP"/>
    <property type="match status" value="1"/>
</dbReference>
<accession>A0A382UIW3</accession>
<dbReference type="PRINTS" id="PR01185">
    <property type="entry name" value="INTEGRINA"/>
</dbReference>
<proteinExistence type="predicted"/>
<organism evidence="5">
    <name type="scientific">marine metagenome</name>
    <dbReference type="NCBI Taxonomy" id="408172"/>
    <lineage>
        <taxon>unclassified sequences</taxon>
        <taxon>metagenomes</taxon>
        <taxon>ecological metagenomes</taxon>
    </lineage>
</organism>
<dbReference type="GO" id="GO:0008305">
    <property type="term" value="C:integrin complex"/>
    <property type="evidence" value="ECO:0007669"/>
    <property type="project" value="InterPro"/>
</dbReference>
<reference evidence="5" key="1">
    <citation type="submission" date="2018-05" db="EMBL/GenBank/DDBJ databases">
        <authorList>
            <person name="Lanie J.A."/>
            <person name="Ng W.-L."/>
            <person name="Kazmierczak K.M."/>
            <person name="Andrzejewski T.M."/>
            <person name="Davidsen T.M."/>
            <person name="Wayne K.J."/>
            <person name="Tettelin H."/>
            <person name="Glass J.I."/>
            <person name="Rusch D."/>
            <person name="Podicherti R."/>
            <person name="Tsui H.-C.T."/>
            <person name="Winkler M.E."/>
        </authorList>
    </citation>
    <scope>NUCLEOTIDE SEQUENCE</scope>
</reference>
<dbReference type="SMART" id="SM00191">
    <property type="entry name" value="Int_alpha"/>
    <property type="match status" value="2"/>
</dbReference>
<protein>
    <submittedName>
        <fullName evidence="5">Uncharacterized protein</fullName>
    </submittedName>
</protein>
<gene>
    <name evidence="5" type="ORF">METZ01_LOCUS387070</name>
</gene>
<name>A0A382UIW3_9ZZZZ</name>
<dbReference type="PANTHER" id="PTHR23221">
    <property type="entry name" value="GLYCOSYLPHOSPHATIDYLINOSITOL PHOSPHOLIPASE D"/>
    <property type="match status" value="1"/>
</dbReference>
<dbReference type="InterPro" id="IPR000413">
    <property type="entry name" value="Integrin_alpha"/>
</dbReference>
<dbReference type="EMBL" id="UINC01144604">
    <property type="protein sequence ID" value="SVD34216.1"/>
    <property type="molecule type" value="Genomic_DNA"/>
</dbReference>
<feature type="non-terminal residue" evidence="5">
    <location>
        <position position="293"/>
    </location>
</feature>
<dbReference type="GO" id="GO:0007155">
    <property type="term" value="P:cell adhesion"/>
    <property type="evidence" value="ECO:0007669"/>
    <property type="project" value="InterPro"/>
</dbReference>
<keyword evidence="2" id="KW-0677">Repeat</keyword>
<dbReference type="PANTHER" id="PTHR23221:SF7">
    <property type="entry name" value="PHOSPHATIDYLINOSITOL-GLYCAN-SPECIFIC PHOSPHOLIPASE D"/>
    <property type="match status" value="1"/>
</dbReference>
<keyword evidence="4" id="KW-0325">Glycoprotein</keyword>
<dbReference type="InterPro" id="IPR028994">
    <property type="entry name" value="Integrin_alpha_N"/>
</dbReference>
<dbReference type="InterPro" id="IPR013517">
    <property type="entry name" value="FG-GAP"/>
</dbReference>
<dbReference type="Pfam" id="PF01839">
    <property type="entry name" value="FG-GAP"/>
    <property type="match status" value="2"/>
</dbReference>
<dbReference type="Gene3D" id="2.130.10.130">
    <property type="entry name" value="Integrin alpha, N-terminal"/>
    <property type="match status" value="1"/>
</dbReference>
<sequence length="293" mass="30735">KKRRRQLWMESLEERLLLHGSTEHLADLLPENGGDGSSGFVATGIDAGDQSGYSAQSAGDINGDGVEDLVIGAPSAGEVYIVYGSSDGFSATVNLEDLNGTNGLRLVGNSAEQAGFSVSPAGDMNNDGFDDLIIGAPASDPAATSCDVDNTVGLNTCDAGTAPGFTLFSPSPSTDTYLIDNDGLLVNSWSSPNRGALSSYLLEDGSLLRTGKVADENTTFDVAGAGGEIEIQDWDGNQTWLYEYSSDTGTDQYLHHHDVERLPNGNVLVIAWELKTQAEAVAAGRDPDLLNQG</sequence>
<evidence type="ECO:0000256" key="3">
    <source>
        <dbReference type="ARBA" id="ARBA00022801"/>
    </source>
</evidence>
<keyword evidence="1" id="KW-0732">Signal</keyword>
<evidence type="ECO:0000313" key="5">
    <source>
        <dbReference type="EMBL" id="SVD34216.1"/>
    </source>
</evidence>
<dbReference type="InterPro" id="IPR013519">
    <property type="entry name" value="Int_alpha_beta-p"/>
</dbReference>
<dbReference type="SUPFAM" id="SSF69318">
    <property type="entry name" value="Integrin alpha N-terminal domain"/>
    <property type="match status" value="1"/>
</dbReference>
<evidence type="ECO:0000256" key="2">
    <source>
        <dbReference type="ARBA" id="ARBA00022737"/>
    </source>
</evidence>
<dbReference type="GO" id="GO:0016787">
    <property type="term" value="F:hydrolase activity"/>
    <property type="evidence" value="ECO:0007669"/>
    <property type="project" value="UniProtKB-KW"/>
</dbReference>
<dbReference type="AlphaFoldDB" id="A0A382UIW3"/>
<evidence type="ECO:0000256" key="4">
    <source>
        <dbReference type="ARBA" id="ARBA00023180"/>
    </source>
</evidence>
<keyword evidence="3" id="KW-0378">Hydrolase</keyword>
<evidence type="ECO:0000256" key="1">
    <source>
        <dbReference type="ARBA" id="ARBA00022729"/>
    </source>
</evidence>
<feature type="non-terminal residue" evidence="5">
    <location>
        <position position="1"/>
    </location>
</feature>